<name>A0A7K1UUK9_9NOCA</name>
<organism evidence="2 3">
    <name type="scientific">Nocardia terrae</name>
    <dbReference type="NCBI Taxonomy" id="2675851"/>
    <lineage>
        <taxon>Bacteria</taxon>
        <taxon>Bacillati</taxon>
        <taxon>Actinomycetota</taxon>
        <taxon>Actinomycetes</taxon>
        <taxon>Mycobacteriales</taxon>
        <taxon>Nocardiaceae</taxon>
        <taxon>Nocardia</taxon>
    </lineage>
</organism>
<dbReference type="Proteomes" id="UP000466794">
    <property type="component" value="Unassembled WGS sequence"/>
</dbReference>
<dbReference type="SUPFAM" id="SSF63829">
    <property type="entry name" value="Calcium-dependent phosphotriesterase"/>
    <property type="match status" value="1"/>
</dbReference>
<reference evidence="2 3" key="1">
    <citation type="submission" date="2019-12" db="EMBL/GenBank/DDBJ databases">
        <title>Nocardia sp. nov. ET3-3 isolated from soil.</title>
        <authorList>
            <person name="Kanchanasin P."/>
            <person name="Tanasupawat S."/>
            <person name="Yuki M."/>
            <person name="Kudo T."/>
        </authorList>
    </citation>
    <scope>NUCLEOTIDE SEQUENCE [LARGE SCALE GENOMIC DNA]</scope>
    <source>
        <strain evidence="2 3">ET3-3</strain>
    </source>
</reference>
<comment type="caution">
    <text evidence="2">The sequence shown here is derived from an EMBL/GenBank/DDBJ whole genome shotgun (WGS) entry which is preliminary data.</text>
</comment>
<dbReference type="RefSeq" id="WP_157387616.1">
    <property type="nucleotide sequence ID" value="NZ_WRPP01000002.1"/>
</dbReference>
<evidence type="ECO:0000256" key="1">
    <source>
        <dbReference type="SAM" id="MobiDB-lite"/>
    </source>
</evidence>
<sequence>MPDPRPEPAVPQSDHRRADRRALGLGAAVALTLGTALTGTAAADSPETPAASPVSCSPVEVRNTYPAQTPLLDWSENVLLDPLSGVWVSRTYRDVVERHGDSQFPAASVPVTSPGAVRRAPDGLLYATFGNSPLAGAAKQGGVVRFDPRDPVPKPEVFVSGLGQANGAAFDADGDLFVADTSANTVERIHPDGTLDTDWTERARIALAALGSGADGIVADGGVLYVTLLESPTARVVALPIADPAQATVAVDLARAPLAAPLLPDDLVVGQDGFLYIATGSGQLVRADPVTHTSCTMAFGEPLTSVGTYRYGDHRMLLVLGTENGDLLSTTVLLP</sequence>
<dbReference type="Gene3D" id="2.120.10.30">
    <property type="entry name" value="TolB, C-terminal domain"/>
    <property type="match status" value="1"/>
</dbReference>
<protein>
    <recommendedName>
        <fullName evidence="4">SMP-30/Gluconolactonase/LRE-like region domain-containing protein</fullName>
    </recommendedName>
</protein>
<feature type="region of interest" description="Disordered" evidence="1">
    <location>
        <begin position="1"/>
        <end position="21"/>
    </location>
</feature>
<dbReference type="EMBL" id="WRPP01000002">
    <property type="protein sequence ID" value="MVU78043.1"/>
    <property type="molecule type" value="Genomic_DNA"/>
</dbReference>
<proteinExistence type="predicted"/>
<evidence type="ECO:0000313" key="2">
    <source>
        <dbReference type="EMBL" id="MVU78043.1"/>
    </source>
</evidence>
<dbReference type="AlphaFoldDB" id="A0A7K1UUK9"/>
<evidence type="ECO:0000313" key="3">
    <source>
        <dbReference type="Proteomes" id="UP000466794"/>
    </source>
</evidence>
<keyword evidence="3" id="KW-1185">Reference proteome</keyword>
<evidence type="ECO:0008006" key="4">
    <source>
        <dbReference type="Google" id="ProtNLM"/>
    </source>
</evidence>
<accession>A0A7K1UUK9</accession>
<gene>
    <name evidence="2" type="ORF">GPX89_12400</name>
</gene>
<dbReference type="InterPro" id="IPR011042">
    <property type="entry name" value="6-blade_b-propeller_TolB-like"/>
</dbReference>